<evidence type="ECO:0000313" key="1">
    <source>
        <dbReference type="EMBL" id="KAI7989039.1"/>
    </source>
</evidence>
<sequence length="586" mass="65389">MADTESYIKLQRLGSQNPPNPNKFYTHFMYKAVIVAIFLVVLPLLPSQAPEFINQTLHTRSWELVQLLLVGIAVSYGLFSRRNDETEKEHSSKFDNAHSYVSRFLQVSSVFDDETDSSSGSDDNKLQTWNSQYYRGEPVVVVAQESSVLEEQRGTASRVVDKPLLLPVRSLKSRVSSSDFDESINELSSKSGGSLSRTSSNLGLKRFSSDSSKSRNGEFGSSIAADLEKKVDENDVLPSPIPWRSRSGRMEMREEIDGVPLYSLPPSMEDSEFNRLESRSFRAQSSRSSRPNSASPSPKNLSPSPSFSSESQAKNVQEMARKKIYYKSSPPPAPPPPPPPPPPQYGRKPPLVKSNSSLSNSEVAKELKRSVRSVPKDLIVNDREEIQSRANSGAESRPRVLSDGSLMGKSVRTTRPSESISGSMRARGIGEDGLNGKLIHESTSFKAAFVDYEREEKREFGENVVVETDDDDDNDDDDVFESENYDGFGGGSEVEEVGSSSVGGGEGGPDVNKKADEFIAKFREQIRLQRIESIKRSTGQVVRNSLRPFNTPTLFLCRPLRTRKNCPRWRRSALLFRKRIRVLKIK</sequence>
<proteinExistence type="predicted"/>
<evidence type="ECO:0000313" key="2">
    <source>
        <dbReference type="Proteomes" id="UP001060215"/>
    </source>
</evidence>
<organism evidence="1 2">
    <name type="scientific">Camellia lanceoleosa</name>
    <dbReference type="NCBI Taxonomy" id="1840588"/>
    <lineage>
        <taxon>Eukaryota</taxon>
        <taxon>Viridiplantae</taxon>
        <taxon>Streptophyta</taxon>
        <taxon>Embryophyta</taxon>
        <taxon>Tracheophyta</taxon>
        <taxon>Spermatophyta</taxon>
        <taxon>Magnoliopsida</taxon>
        <taxon>eudicotyledons</taxon>
        <taxon>Gunneridae</taxon>
        <taxon>Pentapetalae</taxon>
        <taxon>asterids</taxon>
        <taxon>Ericales</taxon>
        <taxon>Theaceae</taxon>
        <taxon>Camellia</taxon>
    </lineage>
</organism>
<gene>
    <name evidence="1" type="ORF">LOK49_LG13G01526</name>
</gene>
<accession>A0ACC0FKI3</accession>
<name>A0ACC0FKI3_9ERIC</name>
<protein>
    <submittedName>
        <fullName evidence="1">Uncharacterized protein</fullName>
    </submittedName>
</protein>
<dbReference type="Proteomes" id="UP001060215">
    <property type="component" value="Chromosome 14"/>
</dbReference>
<reference evidence="1 2" key="1">
    <citation type="journal article" date="2022" name="Plant J.">
        <title>Chromosome-level genome of Camellia lanceoleosa provides a valuable resource for understanding genome evolution and self-incompatibility.</title>
        <authorList>
            <person name="Gong W."/>
            <person name="Xiao S."/>
            <person name="Wang L."/>
            <person name="Liao Z."/>
            <person name="Chang Y."/>
            <person name="Mo W."/>
            <person name="Hu G."/>
            <person name="Li W."/>
            <person name="Zhao G."/>
            <person name="Zhu H."/>
            <person name="Hu X."/>
            <person name="Ji K."/>
            <person name="Xiang X."/>
            <person name="Song Q."/>
            <person name="Yuan D."/>
            <person name="Jin S."/>
            <person name="Zhang L."/>
        </authorList>
    </citation>
    <scope>NUCLEOTIDE SEQUENCE [LARGE SCALE GENOMIC DNA]</scope>
    <source>
        <strain evidence="1">SQ_2022a</strain>
    </source>
</reference>
<dbReference type="EMBL" id="CM045771">
    <property type="protein sequence ID" value="KAI7989039.1"/>
    <property type="molecule type" value="Genomic_DNA"/>
</dbReference>
<keyword evidence="2" id="KW-1185">Reference proteome</keyword>
<comment type="caution">
    <text evidence="1">The sequence shown here is derived from an EMBL/GenBank/DDBJ whole genome shotgun (WGS) entry which is preliminary data.</text>
</comment>